<keyword evidence="2" id="KW-1133">Transmembrane helix</keyword>
<dbReference type="OrthoDB" id="7843724at2759"/>
<protein>
    <submittedName>
        <fullName evidence="3">Uncharacterized protein</fullName>
    </submittedName>
</protein>
<proteinExistence type="predicted"/>
<gene>
    <name evidence="3" type="primary">106096147</name>
</gene>
<keyword evidence="2" id="KW-0812">Transmembrane</keyword>
<evidence type="ECO:0000313" key="4">
    <source>
        <dbReference type="Proteomes" id="UP000095300"/>
    </source>
</evidence>
<reference evidence="3" key="1">
    <citation type="submission" date="2020-05" db="UniProtKB">
        <authorList>
            <consortium name="EnsemblMetazoa"/>
        </authorList>
    </citation>
    <scope>IDENTIFICATION</scope>
    <source>
        <strain evidence="3">USDA</strain>
    </source>
</reference>
<name>A0A1I8Q2D7_STOCA</name>
<dbReference type="AlphaFoldDB" id="A0A1I8Q2D7"/>
<keyword evidence="2" id="KW-0472">Membrane</keyword>
<keyword evidence="4" id="KW-1185">Reference proteome</keyword>
<feature type="coiled-coil region" evidence="1">
    <location>
        <begin position="121"/>
        <end position="148"/>
    </location>
</feature>
<sequence length="241" mass="27990">MFSSIHFLFLSSLGIFSWAILCYFYQIEKYLTKSRNSEGDYPMHLNMEGKPQESSPIDQPENGDLYIKFLCVFVCMYALAKVVDMAENCMAKEMYDKLNITRGFPVLNKKCDLIPPEIQHNNSMLSKIMKLEQENQLLKYELHKSNIRNAQQSMDHQQNICISKRQFSWNQNVYLSKGDDDICNSRNLQNSDIGNTIWSKYLELRKKSLQNEFETFMPVVMSAQDLDNIDIKSMTAGNVGK</sequence>
<feature type="transmembrane region" description="Helical" evidence="2">
    <location>
        <begin position="7"/>
        <end position="27"/>
    </location>
</feature>
<evidence type="ECO:0000256" key="2">
    <source>
        <dbReference type="SAM" id="Phobius"/>
    </source>
</evidence>
<evidence type="ECO:0000313" key="3">
    <source>
        <dbReference type="EnsemblMetazoa" id="SCAU013231-PA"/>
    </source>
</evidence>
<evidence type="ECO:0000256" key="1">
    <source>
        <dbReference type="SAM" id="Coils"/>
    </source>
</evidence>
<accession>A0A1I8Q2D7</accession>
<dbReference type="Proteomes" id="UP000095300">
    <property type="component" value="Unassembled WGS sequence"/>
</dbReference>
<dbReference type="KEGG" id="scac:106096147"/>
<organism evidence="3 4">
    <name type="scientific">Stomoxys calcitrans</name>
    <name type="common">Stable fly</name>
    <name type="synonym">Conops calcitrans</name>
    <dbReference type="NCBI Taxonomy" id="35570"/>
    <lineage>
        <taxon>Eukaryota</taxon>
        <taxon>Metazoa</taxon>
        <taxon>Ecdysozoa</taxon>
        <taxon>Arthropoda</taxon>
        <taxon>Hexapoda</taxon>
        <taxon>Insecta</taxon>
        <taxon>Pterygota</taxon>
        <taxon>Neoptera</taxon>
        <taxon>Endopterygota</taxon>
        <taxon>Diptera</taxon>
        <taxon>Brachycera</taxon>
        <taxon>Muscomorpha</taxon>
        <taxon>Muscoidea</taxon>
        <taxon>Muscidae</taxon>
        <taxon>Stomoxys</taxon>
    </lineage>
</organism>
<dbReference type="VEuPathDB" id="VectorBase:SCAU013231"/>
<dbReference type="EnsemblMetazoa" id="SCAU013231-RA">
    <property type="protein sequence ID" value="SCAU013231-PA"/>
    <property type="gene ID" value="SCAU013231"/>
</dbReference>
<keyword evidence="1" id="KW-0175">Coiled coil</keyword>